<name>A0A2Z6N2P7_TRISU</name>
<dbReference type="AlphaFoldDB" id="A0A2Z6N2P7"/>
<accession>A0A2Z6N2P7</accession>
<gene>
    <name evidence="2" type="ORF">TSUD_226260</name>
</gene>
<dbReference type="Proteomes" id="UP000242715">
    <property type="component" value="Unassembled WGS sequence"/>
</dbReference>
<feature type="compositionally biased region" description="Basic and acidic residues" evidence="1">
    <location>
        <begin position="7"/>
        <end position="22"/>
    </location>
</feature>
<evidence type="ECO:0000313" key="2">
    <source>
        <dbReference type="EMBL" id="GAU38206.1"/>
    </source>
</evidence>
<dbReference type="OrthoDB" id="1107506at2759"/>
<keyword evidence="3" id="KW-1185">Reference proteome</keyword>
<proteinExistence type="predicted"/>
<evidence type="ECO:0000256" key="1">
    <source>
        <dbReference type="SAM" id="MobiDB-lite"/>
    </source>
</evidence>
<reference evidence="3" key="1">
    <citation type="journal article" date="2017" name="Front. Plant Sci.">
        <title>Climate Clever Clovers: New Paradigm to Reduce the Environmental Footprint of Ruminants by Breeding Low Methanogenic Forages Utilizing Haplotype Variation.</title>
        <authorList>
            <person name="Kaur P."/>
            <person name="Appels R."/>
            <person name="Bayer P.E."/>
            <person name="Keeble-Gagnere G."/>
            <person name="Wang J."/>
            <person name="Hirakawa H."/>
            <person name="Shirasawa K."/>
            <person name="Vercoe P."/>
            <person name="Stefanova K."/>
            <person name="Durmic Z."/>
            <person name="Nichols P."/>
            <person name="Revell C."/>
            <person name="Isobe S.N."/>
            <person name="Edwards D."/>
            <person name="Erskine W."/>
        </authorList>
    </citation>
    <scope>NUCLEOTIDE SEQUENCE [LARGE SCALE GENOMIC DNA]</scope>
    <source>
        <strain evidence="3">cv. Daliak</strain>
    </source>
</reference>
<feature type="region of interest" description="Disordered" evidence="1">
    <location>
        <begin position="1"/>
        <end position="56"/>
    </location>
</feature>
<organism evidence="2 3">
    <name type="scientific">Trifolium subterraneum</name>
    <name type="common">Subterranean clover</name>
    <dbReference type="NCBI Taxonomy" id="3900"/>
    <lineage>
        <taxon>Eukaryota</taxon>
        <taxon>Viridiplantae</taxon>
        <taxon>Streptophyta</taxon>
        <taxon>Embryophyta</taxon>
        <taxon>Tracheophyta</taxon>
        <taxon>Spermatophyta</taxon>
        <taxon>Magnoliopsida</taxon>
        <taxon>eudicotyledons</taxon>
        <taxon>Gunneridae</taxon>
        <taxon>Pentapetalae</taxon>
        <taxon>rosids</taxon>
        <taxon>fabids</taxon>
        <taxon>Fabales</taxon>
        <taxon>Fabaceae</taxon>
        <taxon>Papilionoideae</taxon>
        <taxon>50 kb inversion clade</taxon>
        <taxon>NPAAA clade</taxon>
        <taxon>Hologalegina</taxon>
        <taxon>IRL clade</taxon>
        <taxon>Trifolieae</taxon>
        <taxon>Trifolium</taxon>
    </lineage>
</organism>
<dbReference type="EMBL" id="DF973706">
    <property type="protein sequence ID" value="GAU38206.1"/>
    <property type="molecule type" value="Genomic_DNA"/>
</dbReference>
<feature type="compositionally biased region" description="Low complexity" evidence="1">
    <location>
        <begin position="44"/>
        <end position="56"/>
    </location>
</feature>
<sequence length="124" mass="13969">MSGAQMDPHDKMRARDVSKVARGEQAPRPAHEFGTVSPPPPPSSTNNALHTTTNNNKVVSYYRNRGKRHGQEKTAWNRHQVITKYAIVTQNMWNIKGAFKRRVKRHPNAKKLAHILGPCVQPNG</sequence>
<protein>
    <submittedName>
        <fullName evidence="2">Uncharacterized protein</fullName>
    </submittedName>
</protein>
<evidence type="ECO:0000313" key="3">
    <source>
        <dbReference type="Proteomes" id="UP000242715"/>
    </source>
</evidence>